<evidence type="ECO:0000256" key="6">
    <source>
        <dbReference type="ARBA" id="ARBA00023015"/>
    </source>
</evidence>
<dbReference type="Pfam" id="PF07940">
    <property type="entry name" value="Hepar_II_III_C"/>
    <property type="match status" value="1"/>
</dbReference>
<dbReference type="Gene3D" id="3.30.420.10">
    <property type="entry name" value="Ribonuclease H-like superfamily/Ribonuclease H"/>
    <property type="match status" value="1"/>
</dbReference>
<evidence type="ECO:0000256" key="5">
    <source>
        <dbReference type="ARBA" id="ARBA00022839"/>
    </source>
</evidence>
<dbReference type="RefSeq" id="XP_035343080.1">
    <property type="nucleotide sequence ID" value="XM_035487187.1"/>
</dbReference>
<dbReference type="SMART" id="SM00479">
    <property type="entry name" value="EXOIII"/>
    <property type="match status" value="1"/>
</dbReference>
<evidence type="ECO:0000256" key="10">
    <source>
        <dbReference type="SAM" id="Coils"/>
    </source>
</evidence>
<keyword evidence="9" id="KW-0539">Nucleus</keyword>
<accession>A0A7H8QSI2</accession>
<protein>
    <recommendedName>
        <fullName evidence="12">Exonuclease domain-containing protein</fullName>
    </recommendedName>
</protein>
<dbReference type="InterPro" id="IPR012337">
    <property type="entry name" value="RNaseH-like_sf"/>
</dbReference>
<evidence type="ECO:0000313" key="13">
    <source>
        <dbReference type="EMBL" id="QKX56902.1"/>
    </source>
</evidence>
<dbReference type="InterPro" id="IPR012480">
    <property type="entry name" value="Hepar_II_III_C"/>
</dbReference>
<dbReference type="InterPro" id="IPR022894">
    <property type="entry name" value="Oligoribonuclease"/>
</dbReference>
<keyword evidence="8" id="KW-0804">Transcription</keyword>
<comment type="similarity">
    <text evidence="2">Belongs to the oligoribonuclease family.</text>
</comment>
<dbReference type="SUPFAM" id="SSF53098">
    <property type="entry name" value="Ribonuclease H-like"/>
    <property type="match status" value="1"/>
</dbReference>
<evidence type="ECO:0000313" key="14">
    <source>
        <dbReference type="Proteomes" id="UP000509510"/>
    </source>
</evidence>
<dbReference type="InterPro" id="IPR036397">
    <property type="entry name" value="RNaseH_sf"/>
</dbReference>
<dbReference type="KEGG" id="trg:TRUGW13939_04010"/>
<dbReference type="Pfam" id="PF00929">
    <property type="entry name" value="RNase_T"/>
    <property type="match status" value="1"/>
</dbReference>
<evidence type="ECO:0000256" key="3">
    <source>
        <dbReference type="ARBA" id="ARBA00022722"/>
    </source>
</evidence>
<evidence type="ECO:0000256" key="9">
    <source>
        <dbReference type="ARBA" id="ARBA00023242"/>
    </source>
</evidence>
<feature type="domain" description="Exonuclease" evidence="12">
    <location>
        <begin position="9"/>
        <end position="187"/>
    </location>
</feature>
<dbReference type="EMBL" id="CP055899">
    <property type="protein sequence ID" value="QKX56902.1"/>
    <property type="molecule type" value="Genomic_DNA"/>
</dbReference>
<feature type="coiled-coil region" evidence="10">
    <location>
        <begin position="870"/>
        <end position="897"/>
    </location>
</feature>
<evidence type="ECO:0000256" key="8">
    <source>
        <dbReference type="ARBA" id="ARBA00023163"/>
    </source>
</evidence>
<dbReference type="GO" id="GO:0003677">
    <property type="term" value="F:DNA binding"/>
    <property type="evidence" value="ECO:0007669"/>
    <property type="project" value="UniProtKB-KW"/>
</dbReference>
<dbReference type="Pfam" id="PF04082">
    <property type="entry name" value="Fungal_trans"/>
    <property type="match status" value="1"/>
</dbReference>
<proteinExistence type="inferred from homology"/>
<dbReference type="Gene3D" id="4.10.240.10">
    <property type="entry name" value="Zn(2)-C6 fungal-type DNA-binding domain"/>
    <property type="match status" value="1"/>
</dbReference>
<keyword evidence="10" id="KW-0175">Coiled coil</keyword>
<keyword evidence="14" id="KW-1185">Reference proteome</keyword>
<dbReference type="GeneID" id="55991512"/>
<comment type="subcellular location">
    <subcellularLocation>
        <location evidence="1">Cell envelope</location>
    </subcellularLocation>
</comment>
<evidence type="ECO:0000256" key="2">
    <source>
        <dbReference type="ARBA" id="ARBA00009921"/>
    </source>
</evidence>
<evidence type="ECO:0000256" key="4">
    <source>
        <dbReference type="ARBA" id="ARBA00022801"/>
    </source>
</evidence>
<keyword evidence="5" id="KW-0269">Exonuclease</keyword>
<dbReference type="SUPFAM" id="SSF48230">
    <property type="entry name" value="Chondroitin AC/alginate lyase"/>
    <property type="match status" value="1"/>
</dbReference>
<gene>
    <name evidence="13" type="ORF">TRUGW13939_04010</name>
</gene>
<dbReference type="Gene3D" id="2.70.98.70">
    <property type="match status" value="1"/>
</dbReference>
<dbReference type="InterPro" id="IPR007219">
    <property type="entry name" value="XnlR_reg_dom"/>
</dbReference>
<dbReference type="InterPro" id="IPR036864">
    <property type="entry name" value="Zn2-C6_fun-type_DNA-bd_sf"/>
</dbReference>
<dbReference type="PANTHER" id="PTHR38045">
    <property type="entry name" value="CHROMOSOME 1, WHOLE GENOME SHOTGUN SEQUENCE"/>
    <property type="match status" value="1"/>
</dbReference>
<dbReference type="GO" id="GO:0008270">
    <property type="term" value="F:zinc ion binding"/>
    <property type="evidence" value="ECO:0007669"/>
    <property type="project" value="InterPro"/>
</dbReference>
<keyword evidence="7" id="KW-0238">DNA-binding</keyword>
<dbReference type="InterPro" id="IPR008929">
    <property type="entry name" value="Chondroitin_lyas"/>
</dbReference>
<dbReference type="AlphaFoldDB" id="A0A7H8QSI2"/>
<dbReference type="FunFam" id="3.30.420.10:FF:000003">
    <property type="entry name" value="Oligoribonuclease"/>
    <property type="match status" value="1"/>
</dbReference>
<name>A0A7H8QSI2_TALRU</name>
<dbReference type="InterPro" id="IPR013520">
    <property type="entry name" value="Ribonucl_H"/>
</dbReference>
<organism evidence="13 14">
    <name type="scientific">Talaromyces rugulosus</name>
    <name type="common">Penicillium rugulosum</name>
    <dbReference type="NCBI Taxonomy" id="121627"/>
    <lineage>
        <taxon>Eukaryota</taxon>
        <taxon>Fungi</taxon>
        <taxon>Dikarya</taxon>
        <taxon>Ascomycota</taxon>
        <taxon>Pezizomycotina</taxon>
        <taxon>Eurotiomycetes</taxon>
        <taxon>Eurotiomycetidae</taxon>
        <taxon>Eurotiales</taxon>
        <taxon>Trichocomaceae</taxon>
        <taxon>Talaromyces</taxon>
        <taxon>Talaromyces sect. Islandici</taxon>
    </lineage>
</organism>
<dbReference type="CDD" id="cd06135">
    <property type="entry name" value="Orn"/>
    <property type="match status" value="1"/>
</dbReference>
<dbReference type="NCBIfam" id="NF003765">
    <property type="entry name" value="PRK05359.1"/>
    <property type="match status" value="1"/>
</dbReference>
<dbReference type="CDD" id="cd12148">
    <property type="entry name" value="fungal_TF_MHR"/>
    <property type="match status" value="1"/>
</dbReference>
<keyword evidence="3" id="KW-0540">Nuclease</keyword>
<evidence type="ECO:0000256" key="11">
    <source>
        <dbReference type="SAM" id="MobiDB-lite"/>
    </source>
</evidence>
<sequence>MSLTRSTAPLVWIDCEMTGLDSETDQILQICCFVTDAQLQLLEPNGFETIIHQPKSSLDTMSQWCIDTHGKSGLTDAVLASTTDAATAAAELLAYIKQHVPEQRTAILAGNSIHADRAFLAKGPYAKVLEWLHYRLLDVSTLKEAARRWGSEELLRDAPPKRELHLARDDILESIAEMKYYRDKLQWLAMWFRFERPGPFQETTRVEIGIFFHAGPIMGFTTVQSRHTISQILPKVLTFAMTENSIQQVVLRDDVLVVQASITTDFKIGVTNAACLSHNGSSQVLYRGHTSHGLPIYPDSNLSNPTLRKTDCLDWGDDPIVPENASSISVRSQHPRLFAPIYKWHRLPFLIQQDPYLKKWNESIFQHAELYYQMPPVQYLPDGGLNGSGILDCARQIQRRVKHWAYAYRMSNDTRWVNRTWEELLVASGNSSQYFGVAGDNWNTQHWLDVGELLTAFAIAYDWLYDIWTNDQRDSVMWSIISLGLNKGYEAYESNMWFLFVEGNWNCVTNAGIINGALAIYNEDPTGIAAKLLGLAIPNAQQHCAQAVHSDGTWTETPDYWYFGVQGHAQMSSALLTATGRPEKFTATANAMLFYGDQFDNANFSSAESPWVSMRSSWTDTTGLFVAMKAGPAVGHQTHSNIDAGDFVLDALGERWAGELCQASYLSTGYFSSDNQNSTRWLYYRTRTEGQNTIVYNGSNQVVDARPSSIRFETTGNAQTGPVSLSKQDSAVYWVVNLTTLYGGVLIERGIRLFNGRSQVLLQDEITEATSACQWRMHTNATIKYKKGGIAADLFLNGKSLTATIQSPLGLTFRTVEATRGESSPDLPEGETDPENSGMRCSDGSEESGTPCSRCRRQKLPCVYSAPFHRVHKRKRMEELEEEASILRRELQVTRTQDTQNYEATEARSIDGLEIGSSIIDHCFKLFFRDYHPLLPVLDPTITPNLLYGKSQVLFWVIVSIGARKNLAHPNLITALSPRISPLVLASLSTRAKPLQVIEAVLLLMEWPFPSNPYQSEPSFVLSGALVHMAMQNGLHTPYLGKEIPKLEAQSSFFESSTVERTRLWVYVVIVYQRSCSGCGYPPLLSADAYTDQEQLKSILLQLPTDLQVQLQLSNIMAGAQRIFVQFNSQKLTIQ</sequence>
<dbReference type="GO" id="GO:0000981">
    <property type="term" value="F:DNA-binding transcription factor activity, RNA polymerase II-specific"/>
    <property type="evidence" value="ECO:0007669"/>
    <property type="project" value="InterPro"/>
</dbReference>
<dbReference type="Gene3D" id="1.50.10.100">
    <property type="entry name" value="Chondroitin AC/alginate lyase"/>
    <property type="match status" value="1"/>
</dbReference>
<evidence type="ECO:0000256" key="7">
    <source>
        <dbReference type="ARBA" id="ARBA00023125"/>
    </source>
</evidence>
<evidence type="ECO:0000256" key="1">
    <source>
        <dbReference type="ARBA" id="ARBA00004196"/>
    </source>
</evidence>
<dbReference type="GO" id="GO:0000175">
    <property type="term" value="F:3'-5'-RNA exonuclease activity"/>
    <property type="evidence" value="ECO:0007669"/>
    <property type="project" value="InterPro"/>
</dbReference>
<feature type="non-terminal residue" evidence="13">
    <location>
        <position position="1"/>
    </location>
</feature>
<evidence type="ECO:0000259" key="12">
    <source>
        <dbReference type="SMART" id="SM00479"/>
    </source>
</evidence>
<reference evidence="14" key="1">
    <citation type="submission" date="2020-06" db="EMBL/GenBank/DDBJ databases">
        <title>A chromosome-scale genome assembly of Talaromyces rugulosus W13939.</title>
        <authorList>
            <person name="Wang B."/>
            <person name="Guo L."/>
            <person name="Ye K."/>
            <person name="Wang L."/>
        </authorList>
    </citation>
    <scope>NUCLEOTIDE SEQUENCE [LARGE SCALE GENOMIC DNA]</scope>
    <source>
        <strain evidence="14">W13939</strain>
    </source>
</reference>
<keyword evidence="6" id="KW-0805">Transcription regulation</keyword>
<feature type="region of interest" description="Disordered" evidence="11">
    <location>
        <begin position="818"/>
        <end position="854"/>
    </location>
</feature>
<dbReference type="GO" id="GO:0006351">
    <property type="term" value="P:DNA-templated transcription"/>
    <property type="evidence" value="ECO:0007669"/>
    <property type="project" value="InterPro"/>
</dbReference>
<dbReference type="Proteomes" id="UP000509510">
    <property type="component" value="Chromosome II"/>
</dbReference>
<dbReference type="OrthoDB" id="270189at2759"/>
<keyword evidence="4" id="KW-0378">Hydrolase</keyword>
<dbReference type="PANTHER" id="PTHR38045:SF1">
    <property type="entry name" value="HEPARINASE II_III-LIKE PROTEIN"/>
    <property type="match status" value="1"/>
</dbReference>
<dbReference type="GO" id="GO:0016829">
    <property type="term" value="F:lyase activity"/>
    <property type="evidence" value="ECO:0007669"/>
    <property type="project" value="InterPro"/>
</dbReference>